<dbReference type="InterPro" id="IPR036397">
    <property type="entry name" value="RNaseH_sf"/>
</dbReference>
<sequence length="1524" mass="172456">MSKLFFEVFPTLKVSEEMKMLLAEVEVTKVASNSARDFIRVHIFSRHLIKKRRIYELEKMIKEQLFGRAPIRIEVREDYQLSAQYTPENLMREYYDSILLEAEQKSVVERNMLQISSYSFEDGNIMCLTLQDTVIAQGKKDSVVQLLTSVFNDRFHVPLEVRVVYEKPKESSLKYNDLKLQQEVDAIVEKNQVLRKERLLREKAAEEEKEGAASEGKKEDKSAPAKKPEEGQTGKSGSKGGFKGGFSKGNGGFRKREFSSYRKSDDPNVIYGRDFDDAAIELKEVVSEMGEITIRGKVISFDTREIRNEKTIIMYAVTDFTDTIMVKMFVRNEQLPDMLQDIKMGAFLKIKGVTTIDKFDGELTIGSVTGIRKIPDFTVTRKDTAPEKRVELHCHTKMSDMDGVSEVKDIVKRAHDWGHKAIAITDHGVVQAFTDANHYIETLDKDDPFKVIYGVEAYLVDDLSDVAINEKGQDLMGTFIVFDLETTGFSPIKDKIIEIGAVKVEKGKITDKFSTFVNPQIPIPFKITQLTSITDAMVMDAPPIEEVLPQFLEFIGDGVLVAHNASFDVSFIEQNCRYQDIQPDFTSVDTVAMARVLLPTLSRFKLNIVAKALNISLENHHRAVDDAGATAEIFEKFVEMLAERDIHTLKELNRFGVKNNADSVRKMPSYHAIILARNDIGRTNLYTLISKSHLDYFARHPRIPKSEFSKYREGLILGSACEAGELYQAILDDKSEERIARIVDYYDYLEIQPLGNNAFMIDSDRVSNVQSEEDLKEINRKIIRLGEKFNKPVVATCDVHFLDPEDEVYRRIIMAGKGFGDADNQAPLYLRTTEEMLAEFDYLGSAKAKEVVIDNPNMIADWVEKISPVRPDKCPPVIPNSDQMLRDICYNKAHEMYGEDLPEVVVERLERELNSIISNGFAVMYIIAQKLVWKSVEDGYLVGSRGSVGSSFVATMAGITEVNPLSPHYYCPKCHYSDFTSDEVRKYAGGCGMDMPDKNCPVCGEKLVKDGFDIPFETFLGFKGNKEPDIDLNFSGDYQSNAHKYTEVIFGDGQTYRAGTIGTLADKTAFGFVKNYFEERGQRKRTCEIDRIVQGCTGIRRSTGQHPGGIIVLPLGEDINSFTPVQHPANDMHTDIVTTHFDYHSIDHNLLKLDILGHDDPTMIKTLEEYISSPAMDNEYNETDNRFDATKIPLDDPGVMSLFQGTEVLGIKPSDIGGCPVGCLGIPEFGTDFVIQMVVDTKPKTLSDLIRISGLSHGTDVWLNNAQELILSGKATISTAICTRDDIMTYLINKGMDSEESFTIMERVRKGAVAKGKCKEWPDFKKDMTEHGVPDWYIWSCEKIKYMFPKAHAAAYVMMAYRIAYCKINYPLAYYAAYFGIRADAFSYELMCQGKEQLNFYIKDYERRKDSLSKKEQDTLKDMRIVQEMYARGFEFVPIDIYKAKASRFQIVDGKLMPPLSSIDGMGDKAAEAVEAASEQGPYLSRDDFRQRTKVSKTVIDLMNDLGLFGDLPESNQLSLFDAW</sequence>
<dbReference type="SMART" id="SM00479">
    <property type="entry name" value="EXOIII"/>
    <property type="match status" value="1"/>
</dbReference>
<dbReference type="InterPro" id="IPR006308">
    <property type="entry name" value="Pol_III_a_PolC-type_gram_pos"/>
</dbReference>
<evidence type="ECO:0000256" key="1">
    <source>
        <dbReference type="ARBA" id="ARBA00003452"/>
    </source>
</evidence>
<dbReference type="InterPro" id="IPR012337">
    <property type="entry name" value="RNaseH-like_sf"/>
</dbReference>
<dbReference type="SMART" id="SM00481">
    <property type="entry name" value="POLIIIAc"/>
    <property type="match status" value="1"/>
</dbReference>
<dbReference type="Gene3D" id="1.10.150.870">
    <property type="match status" value="1"/>
</dbReference>
<name>A0A921HYP0_9FIRM</name>
<evidence type="ECO:0000256" key="6">
    <source>
        <dbReference type="ARBA" id="ARBA00022722"/>
    </source>
</evidence>
<keyword evidence="4 11" id="KW-0548">Nucleotidyltransferase</keyword>
<comment type="function">
    <text evidence="1 11">Required for replicative DNA synthesis. This DNA polymerase also exhibits 3' to 5' exonuclease activity.</text>
</comment>
<dbReference type="InterPro" id="IPR004805">
    <property type="entry name" value="DnaE2/DnaE/PolC"/>
</dbReference>
<organism evidence="15 16">
    <name type="scientific">Lachnoclostridium phocaeense</name>
    <dbReference type="NCBI Taxonomy" id="1871021"/>
    <lineage>
        <taxon>Bacteria</taxon>
        <taxon>Bacillati</taxon>
        <taxon>Bacillota</taxon>
        <taxon>Clostridia</taxon>
        <taxon>Lachnospirales</taxon>
        <taxon>Lachnospiraceae</taxon>
    </lineage>
</organism>
<accession>A0A921HYP0</accession>
<dbReference type="NCBIfam" id="TIGR00573">
    <property type="entry name" value="dnaq"/>
    <property type="match status" value="1"/>
</dbReference>
<dbReference type="Proteomes" id="UP000769156">
    <property type="component" value="Unassembled WGS sequence"/>
</dbReference>
<keyword evidence="9 11" id="KW-0239">DNA-directed DNA polymerase</keyword>
<dbReference type="Pfam" id="PF14579">
    <property type="entry name" value="HHH_6"/>
    <property type="match status" value="1"/>
</dbReference>
<keyword evidence="2 11" id="KW-0963">Cytoplasm</keyword>
<dbReference type="NCBIfam" id="TIGR01405">
    <property type="entry name" value="polC_Gram_pos"/>
    <property type="match status" value="1"/>
</dbReference>
<dbReference type="GO" id="GO:0003677">
    <property type="term" value="F:DNA binding"/>
    <property type="evidence" value="ECO:0007669"/>
    <property type="project" value="UniProtKB-UniRule"/>
</dbReference>
<dbReference type="HAMAP" id="MF_00356">
    <property type="entry name" value="DNApol_PolC"/>
    <property type="match status" value="1"/>
</dbReference>
<feature type="compositionally biased region" description="Basic and acidic residues" evidence="12">
    <location>
        <begin position="204"/>
        <end position="232"/>
    </location>
</feature>
<evidence type="ECO:0000256" key="8">
    <source>
        <dbReference type="ARBA" id="ARBA00022839"/>
    </source>
</evidence>
<dbReference type="CDD" id="cd04484">
    <property type="entry name" value="polC_OBF"/>
    <property type="match status" value="1"/>
</dbReference>
<evidence type="ECO:0000256" key="3">
    <source>
        <dbReference type="ARBA" id="ARBA00022679"/>
    </source>
</evidence>
<dbReference type="Gene3D" id="2.40.50.140">
    <property type="entry name" value="Nucleic acid-binding proteins"/>
    <property type="match status" value="1"/>
</dbReference>
<dbReference type="GO" id="GO:0005737">
    <property type="term" value="C:cytoplasm"/>
    <property type="evidence" value="ECO:0007669"/>
    <property type="project" value="UniProtKB-SubCell"/>
</dbReference>
<keyword evidence="6 11" id="KW-0540">Nuclease</keyword>
<dbReference type="Pfam" id="PF14480">
    <property type="entry name" value="DNA_pol3_a_NI"/>
    <property type="match status" value="1"/>
</dbReference>
<evidence type="ECO:0000256" key="11">
    <source>
        <dbReference type="HAMAP-Rule" id="MF_00356"/>
    </source>
</evidence>
<dbReference type="InterPro" id="IPR028112">
    <property type="entry name" value="DNA_PolC-type_N_I"/>
</dbReference>
<feature type="domain" description="Polymerase/histidinol phosphatase N-terminal" evidence="14">
    <location>
        <begin position="390"/>
        <end position="461"/>
    </location>
</feature>
<dbReference type="Pfam" id="PF02811">
    <property type="entry name" value="PHP"/>
    <property type="match status" value="1"/>
</dbReference>
<evidence type="ECO:0000256" key="12">
    <source>
        <dbReference type="SAM" id="MobiDB-lite"/>
    </source>
</evidence>
<evidence type="ECO:0000256" key="7">
    <source>
        <dbReference type="ARBA" id="ARBA00022801"/>
    </source>
</evidence>
<dbReference type="InterPro" id="IPR040982">
    <property type="entry name" value="DNA_pol3_finger"/>
</dbReference>
<evidence type="ECO:0000313" key="15">
    <source>
        <dbReference type="EMBL" id="HJF93240.1"/>
    </source>
</evidence>
<reference evidence="15" key="2">
    <citation type="submission" date="2021-09" db="EMBL/GenBank/DDBJ databases">
        <authorList>
            <person name="Gilroy R."/>
        </authorList>
    </citation>
    <scope>NUCLEOTIDE SEQUENCE</scope>
    <source>
        <strain evidence="15">ChiSjej5B23-16112</strain>
    </source>
</reference>
<dbReference type="SUPFAM" id="SSF53098">
    <property type="entry name" value="Ribonuclease H-like"/>
    <property type="match status" value="1"/>
</dbReference>
<gene>
    <name evidence="11" type="primary">polC</name>
    <name evidence="15" type="ORF">K8V82_00410</name>
</gene>
<comment type="catalytic activity">
    <reaction evidence="10 11">
        <text>DNA(n) + a 2'-deoxyribonucleoside 5'-triphosphate = DNA(n+1) + diphosphate</text>
        <dbReference type="Rhea" id="RHEA:22508"/>
        <dbReference type="Rhea" id="RHEA-COMP:17339"/>
        <dbReference type="Rhea" id="RHEA-COMP:17340"/>
        <dbReference type="ChEBI" id="CHEBI:33019"/>
        <dbReference type="ChEBI" id="CHEBI:61560"/>
        <dbReference type="ChEBI" id="CHEBI:173112"/>
        <dbReference type="EC" id="2.7.7.7"/>
    </reaction>
</comment>
<evidence type="ECO:0000313" key="16">
    <source>
        <dbReference type="Proteomes" id="UP000769156"/>
    </source>
</evidence>
<dbReference type="CDD" id="cd07435">
    <property type="entry name" value="PHP_PolIIIA_POLC"/>
    <property type="match status" value="1"/>
</dbReference>
<reference evidence="15" key="1">
    <citation type="journal article" date="2021" name="PeerJ">
        <title>Extensive microbial diversity within the chicken gut microbiome revealed by metagenomics and culture.</title>
        <authorList>
            <person name="Gilroy R."/>
            <person name="Ravi A."/>
            <person name="Getino M."/>
            <person name="Pursley I."/>
            <person name="Horton D.L."/>
            <person name="Alikhan N.F."/>
            <person name="Baker D."/>
            <person name="Gharbi K."/>
            <person name="Hall N."/>
            <person name="Watson M."/>
            <person name="Adriaenssens E.M."/>
            <person name="Foster-Nyarko E."/>
            <person name="Jarju S."/>
            <person name="Secka A."/>
            <person name="Antonio M."/>
            <person name="Oren A."/>
            <person name="Chaudhuri R.R."/>
            <person name="La Ragione R."/>
            <person name="Hildebrand F."/>
            <person name="Pallen M.J."/>
        </authorList>
    </citation>
    <scope>NUCLEOTIDE SEQUENCE</scope>
    <source>
        <strain evidence="15">ChiSjej5B23-16112</strain>
    </source>
</reference>
<dbReference type="Pfam" id="PF00929">
    <property type="entry name" value="RNase_T"/>
    <property type="match status" value="1"/>
</dbReference>
<proteinExistence type="inferred from homology"/>
<dbReference type="Gene3D" id="1.10.150.700">
    <property type="entry name" value="PolC, middle finger domain"/>
    <property type="match status" value="1"/>
</dbReference>
<keyword evidence="5 11" id="KW-0235">DNA replication</keyword>
<dbReference type="GO" id="GO:0003887">
    <property type="term" value="F:DNA-directed DNA polymerase activity"/>
    <property type="evidence" value="ECO:0007669"/>
    <property type="project" value="UniProtKB-UniRule"/>
</dbReference>
<dbReference type="Gene3D" id="3.20.20.140">
    <property type="entry name" value="Metal-dependent hydrolases"/>
    <property type="match status" value="2"/>
</dbReference>
<dbReference type="GO" id="GO:0008408">
    <property type="term" value="F:3'-5' exonuclease activity"/>
    <property type="evidence" value="ECO:0007669"/>
    <property type="project" value="UniProtKB-UniRule"/>
</dbReference>
<dbReference type="InterPro" id="IPR006054">
    <property type="entry name" value="DnaQ"/>
</dbReference>
<feature type="compositionally biased region" description="Gly residues" evidence="12">
    <location>
        <begin position="237"/>
        <end position="251"/>
    </location>
</feature>
<dbReference type="NCBIfam" id="NF001688">
    <property type="entry name" value="PRK00448.1"/>
    <property type="match status" value="1"/>
</dbReference>
<dbReference type="Pfam" id="PF17657">
    <property type="entry name" value="DNA_pol3_finger"/>
    <property type="match status" value="1"/>
</dbReference>
<dbReference type="Gene3D" id="6.10.140.1510">
    <property type="match status" value="1"/>
</dbReference>
<dbReference type="Gene3D" id="3.30.1900.20">
    <property type="match status" value="2"/>
</dbReference>
<evidence type="ECO:0000256" key="5">
    <source>
        <dbReference type="ARBA" id="ARBA00022705"/>
    </source>
</evidence>
<dbReference type="EC" id="2.7.7.7" evidence="11"/>
<comment type="subcellular location">
    <subcellularLocation>
        <location evidence="11">Cytoplasm</location>
    </subcellularLocation>
</comment>
<feature type="region of interest" description="Disordered" evidence="12">
    <location>
        <begin position="204"/>
        <end position="251"/>
    </location>
</feature>
<dbReference type="InterPro" id="IPR012340">
    <property type="entry name" value="NA-bd_OB-fold"/>
</dbReference>
<dbReference type="InterPro" id="IPR004013">
    <property type="entry name" value="PHP_dom"/>
</dbReference>
<dbReference type="GO" id="GO:0006261">
    <property type="term" value="P:DNA-templated DNA replication"/>
    <property type="evidence" value="ECO:0007669"/>
    <property type="project" value="UniProtKB-UniRule"/>
</dbReference>
<dbReference type="InterPro" id="IPR044923">
    <property type="entry name" value="PolC_middle_finger_sf"/>
</dbReference>
<dbReference type="InterPro" id="IPR011708">
    <property type="entry name" value="DNA_pol3_alpha_NTPase_dom"/>
</dbReference>
<feature type="domain" description="Exonuclease" evidence="13">
    <location>
        <begin position="478"/>
        <end position="643"/>
    </location>
</feature>
<dbReference type="CDD" id="cd06127">
    <property type="entry name" value="DEDDh"/>
    <property type="match status" value="1"/>
</dbReference>
<dbReference type="Gene3D" id="1.20.5.140">
    <property type="match status" value="1"/>
</dbReference>
<evidence type="ECO:0000259" key="13">
    <source>
        <dbReference type="SMART" id="SM00479"/>
    </source>
</evidence>
<evidence type="ECO:0000256" key="10">
    <source>
        <dbReference type="ARBA" id="ARBA00049244"/>
    </source>
</evidence>
<evidence type="ECO:0000256" key="4">
    <source>
        <dbReference type="ARBA" id="ARBA00022695"/>
    </source>
</evidence>
<dbReference type="Gene3D" id="3.30.420.10">
    <property type="entry name" value="Ribonuclease H-like superfamily/Ribonuclease H"/>
    <property type="match status" value="1"/>
</dbReference>
<evidence type="ECO:0000256" key="9">
    <source>
        <dbReference type="ARBA" id="ARBA00022932"/>
    </source>
</evidence>
<dbReference type="PANTHER" id="PTHR32294">
    <property type="entry name" value="DNA POLYMERASE III SUBUNIT ALPHA"/>
    <property type="match status" value="1"/>
</dbReference>
<dbReference type="EMBL" id="DYVY01000012">
    <property type="protein sequence ID" value="HJF93240.1"/>
    <property type="molecule type" value="Genomic_DNA"/>
</dbReference>
<dbReference type="Pfam" id="PF07733">
    <property type="entry name" value="DNA_pol3_alpha"/>
    <property type="match status" value="2"/>
</dbReference>
<dbReference type="PANTHER" id="PTHR32294:SF5">
    <property type="entry name" value="DNA POLYMERASE III POLC-TYPE"/>
    <property type="match status" value="1"/>
</dbReference>
<protein>
    <recommendedName>
        <fullName evidence="11">DNA polymerase III PolC-type</fullName>
        <shortName evidence="11">PolIII</shortName>
        <ecNumber evidence="11">2.7.7.7</ecNumber>
    </recommendedName>
</protein>
<dbReference type="InterPro" id="IPR029460">
    <property type="entry name" value="DNAPol_HHH"/>
</dbReference>
<keyword evidence="7 11" id="KW-0378">Hydrolase</keyword>
<comment type="similarity">
    <text evidence="11">Belongs to the DNA polymerase type-C family. PolC subfamily.</text>
</comment>
<evidence type="ECO:0000256" key="2">
    <source>
        <dbReference type="ARBA" id="ARBA00022490"/>
    </source>
</evidence>
<dbReference type="FunFam" id="3.30.420.10:FF:000045">
    <property type="entry name" value="3'-5' exonuclease DinG"/>
    <property type="match status" value="1"/>
</dbReference>
<keyword evidence="3 11" id="KW-0808">Transferase</keyword>
<keyword evidence="8 11" id="KW-0269">Exonuclease</keyword>
<dbReference type="InterPro" id="IPR013520">
    <property type="entry name" value="Ribonucl_H"/>
</dbReference>
<dbReference type="InterPro" id="IPR003141">
    <property type="entry name" value="Pol/His_phosphatase_N"/>
</dbReference>
<evidence type="ECO:0000259" key="14">
    <source>
        <dbReference type="SMART" id="SM00481"/>
    </source>
</evidence>
<comment type="caution">
    <text evidence="15">The sequence shown here is derived from an EMBL/GenBank/DDBJ whole genome shotgun (WGS) entry which is preliminary data.</text>
</comment>